<sequence length="57" mass="6460">MTVVRMMRNHEVALSDEERLAVVRYLSDTRGLSVAETEGLRYILEREPVANDAGPRS</sequence>
<accession>A0ABT8DCM0</accession>
<comment type="caution">
    <text evidence="2">The sequence shown here is derived from an EMBL/GenBank/DDBJ whole genome shotgun (WGS) entry which is preliminary data.</text>
</comment>
<protein>
    <recommendedName>
        <fullName evidence="1">Quinohemoprotein amine dehydrogenase alpha subunit haem binding domain-containing protein</fullName>
    </recommendedName>
</protein>
<dbReference type="InterPro" id="IPR036909">
    <property type="entry name" value="Cyt_c-like_dom_sf"/>
</dbReference>
<name>A0ABT8DCM0_9RHOB</name>
<evidence type="ECO:0000313" key="2">
    <source>
        <dbReference type="EMBL" id="MDN3714210.1"/>
    </source>
</evidence>
<dbReference type="Pfam" id="PF09098">
    <property type="entry name" value="Dehyd-heme_bind"/>
    <property type="match status" value="1"/>
</dbReference>
<gene>
    <name evidence="2" type="ORF">QWZ10_24775</name>
</gene>
<evidence type="ECO:0000259" key="1">
    <source>
        <dbReference type="Pfam" id="PF09098"/>
    </source>
</evidence>
<dbReference type="Proteomes" id="UP001243846">
    <property type="component" value="Unassembled WGS sequence"/>
</dbReference>
<dbReference type="InterPro" id="IPR015182">
    <property type="entry name" value="QH-AmDH_asu_heme-bd_dom"/>
</dbReference>
<organism evidence="2 3">
    <name type="scientific">Paracoccus cavernae</name>
    <dbReference type="NCBI Taxonomy" id="1571207"/>
    <lineage>
        <taxon>Bacteria</taxon>
        <taxon>Pseudomonadati</taxon>
        <taxon>Pseudomonadota</taxon>
        <taxon>Alphaproteobacteria</taxon>
        <taxon>Rhodobacterales</taxon>
        <taxon>Paracoccaceae</taxon>
        <taxon>Paracoccus</taxon>
    </lineage>
</organism>
<feature type="domain" description="Quinohemoprotein amine dehydrogenase alpha subunit haem binding" evidence="1">
    <location>
        <begin position="1"/>
        <end position="55"/>
    </location>
</feature>
<evidence type="ECO:0000313" key="3">
    <source>
        <dbReference type="Proteomes" id="UP001243846"/>
    </source>
</evidence>
<proteinExistence type="predicted"/>
<keyword evidence="3" id="KW-1185">Reference proteome</keyword>
<reference evidence="3" key="1">
    <citation type="journal article" date="2019" name="Int. J. Syst. Evol. Microbiol.">
        <title>The Global Catalogue of Microorganisms (GCM) 10K type strain sequencing project: providing services to taxonomists for standard genome sequencing and annotation.</title>
        <authorList>
            <consortium name="The Broad Institute Genomics Platform"/>
            <consortium name="The Broad Institute Genome Sequencing Center for Infectious Disease"/>
            <person name="Wu L."/>
            <person name="Ma J."/>
        </authorList>
    </citation>
    <scope>NUCLEOTIDE SEQUENCE [LARGE SCALE GENOMIC DNA]</scope>
    <source>
        <strain evidence="3">CECT 8482</strain>
    </source>
</reference>
<dbReference type="EMBL" id="JAUFRC010000003">
    <property type="protein sequence ID" value="MDN3714210.1"/>
    <property type="molecule type" value="Genomic_DNA"/>
</dbReference>
<dbReference type="Gene3D" id="1.10.760.10">
    <property type="entry name" value="Cytochrome c-like domain"/>
    <property type="match status" value="1"/>
</dbReference>